<dbReference type="KEGG" id="blen:NCTC4824_00207"/>
<evidence type="ECO:0000259" key="8">
    <source>
        <dbReference type="PROSITE" id="PS50928"/>
    </source>
</evidence>
<evidence type="ECO:0000313" key="10">
    <source>
        <dbReference type="Proteomes" id="UP000249134"/>
    </source>
</evidence>
<dbReference type="SUPFAM" id="SSF161098">
    <property type="entry name" value="MetI-like"/>
    <property type="match status" value="1"/>
</dbReference>
<dbReference type="Pfam" id="PF00528">
    <property type="entry name" value="BPD_transp_1"/>
    <property type="match status" value="1"/>
</dbReference>
<keyword evidence="5 7" id="KW-1133">Transmembrane helix</keyword>
<evidence type="ECO:0000256" key="2">
    <source>
        <dbReference type="ARBA" id="ARBA00022448"/>
    </source>
</evidence>
<keyword evidence="3" id="KW-1003">Cell membrane</keyword>
<name>A0A2X4VKN0_LEDLE</name>
<dbReference type="STRING" id="1348624.GCA_001591545_03589"/>
<dbReference type="InterPro" id="IPR000515">
    <property type="entry name" value="MetI-like"/>
</dbReference>
<keyword evidence="4 7" id="KW-0812">Transmembrane</keyword>
<gene>
    <name evidence="9" type="primary">ycjP_1</name>
    <name evidence="9" type="ORF">NCTC4824_00207</name>
</gene>
<evidence type="ECO:0000256" key="1">
    <source>
        <dbReference type="ARBA" id="ARBA00004651"/>
    </source>
</evidence>
<dbReference type="PROSITE" id="PS50928">
    <property type="entry name" value="ABC_TM1"/>
    <property type="match status" value="1"/>
</dbReference>
<evidence type="ECO:0000256" key="3">
    <source>
        <dbReference type="ARBA" id="ARBA00022475"/>
    </source>
</evidence>
<dbReference type="AlphaFoldDB" id="A0A2X4VKN0"/>
<feature type="transmembrane region" description="Helical" evidence="7">
    <location>
        <begin position="263"/>
        <end position="284"/>
    </location>
</feature>
<keyword evidence="6 7" id="KW-0472">Membrane</keyword>
<dbReference type="EMBL" id="LS483476">
    <property type="protein sequence ID" value="SQI51371.1"/>
    <property type="molecule type" value="Genomic_DNA"/>
</dbReference>
<keyword evidence="10" id="KW-1185">Reference proteome</keyword>
<feature type="transmembrane region" description="Helical" evidence="7">
    <location>
        <begin position="206"/>
        <end position="230"/>
    </location>
</feature>
<comment type="subcellular location">
    <subcellularLocation>
        <location evidence="1 7">Cell membrane</location>
        <topology evidence="1 7">Multi-pass membrane protein</topology>
    </subcellularLocation>
</comment>
<feature type="transmembrane region" description="Helical" evidence="7">
    <location>
        <begin position="93"/>
        <end position="116"/>
    </location>
</feature>
<dbReference type="GO" id="GO:0005886">
    <property type="term" value="C:plasma membrane"/>
    <property type="evidence" value="ECO:0007669"/>
    <property type="project" value="UniProtKB-SubCell"/>
</dbReference>
<feature type="domain" description="ABC transmembrane type-1" evidence="8">
    <location>
        <begin position="93"/>
        <end position="284"/>
    </location>
</feature>
<protein>
    <submittedName>
        <fullName evidence="9">Binding-protein-dependent transporters inner membrane component</fullName>
    </submittedName>
</protein>
<comment type="similarity">
    <text evidence="7">Belongs to the binding-protein-dependent transport system permease family.</text>
</comment>
<organism evidence="9 10">
    <name type="scientific">Lederbergia lenta</name>
    <name type="common">Bacillus lentus</name>
    <dbReference type="NCBI Taxonomy" id="1467"/>
    <lineage>
        <taxon>Bacteria</taxon>
        <taxon>Bacillati</taxon>
        <taxon>Bacillota</taxon>
        <taxon>Bacilli</taxon>
        <taxon>Bacillales</taxon>
        <taxon>Bacillaceae</taxon>
        <taxon>Lederbergia</taxon>
    </lineage>
</organism>
<dbReference type="GO" id="GO:0055085">
    <property type="term" value="P:transmembrane transport"/>
    <property type="evidence" value="ECO:0007669"/>
    <property type="project" value="InterPro"/>
</dbReference>
<dbReference type="Gene3D" id="1.10.3720.10">
    <property type="entry name" value="MetI-like"/>
    <property type="match status" value="1"/>
</dbReference>
<reference evidence="9 10" key="1">
    <citation type="submission" date="2018-06" db="EMBL/GenBank/DDBJ databases">
        <authorList>
            <consortium name="Pathogen Informatics"/>
            <person name="Doyle S."/>
        </authorList>
    </citation>
    <scope>NUCLEOTIDE SEQUENCE [LARGE SCALE GENOMIC DNA]</scope>
    <source>
        <strain evidence="9 10">NCTC4824</strain>
    </source>
</reference>
<feature type="transmembrane region" description="Helical" evidence="7">
    <location>
        <begin position="33"/>
        <end position="55"/>
    </location>
</feature>
<dbReference type="PANTHER" id="PTHR43744">
    <property type="entry name" value="ABC TRANSPORTER PERMEASE PROTEIN MG189-RELATED-RELATED"/>
    <property type="match status" value="1"/>
</dbReference>
<evidence type="ECO:0000313" key="9">
    <source>
        <dbReference type="EMBL" id="SQI51371.1"/>
    </source>
</evidence>
<dbReference type="CDD" id="cd06261">
    <property type="entry name" value="TM_PBP2"/>
    <property type="match status" value="1"/>
</dbReference>
<evidence type="ECO:0000256" key="7">
    <source>
        <dbReference type="RuleBase" id="RU363032"/>
    </source>
</evidence>
<evidence type="ECO:0000256" key="4">
    <source>
        <dbReference type="ARBA" id="ARBA00022692"/>
    </source>
</evidence>
<keyword evidence="2 7" id="KW-0813">Transport</keyword>
<proteinExistence type="inferred from homology"/>
<accession>A0A2X4VKN0</accession>
<sequence>MNENLNMNKKMNQLTYWEKFQEKYLIKSKFGKLFVYILLSIWAVSTIFPLLWVILNSFKQSREIINNTFGIPADPTFQNYINAFNTVNIGKSYLNSIIISGSVVFLVLFFGGLASFVMARMNFKLRAFLQTILIASLLIPAFATIVPVYRMMIDFGLVNTYLGLIIPQTAGNLPFAILVISGYMATIPRELEEASVIDGCNRWQMFFKVFLPISLPAFGTVATFVFLWSYNDLFSSLVFVEHESVRPIVVLLSYVSSQYGTDYGLMTAAITMTVIPVVIFYLFAQNTFEKGATAGSVKG</sequence>
<feature type="transmembrane region" description="Helical" evidence="7">
    <location>
        <begin position="128"/>
        <end position="149"/>
    </location>
</feature>
<feature type="transmembrane region" description="Helical" evidence="7">
    <location>
        <begin position="161"/>
        <end position="185"/>
    </location>
</feature>
<dbReference type="PANTHER" id="PTHR43744:SF8">
    <property type="entry name" value="SN-GLYCEROL-3-PHOSPHATE TRANSPORT SYSTEM PERMEASE PROTEIN UGPE"/>
    <property type="match status" value="1"/>
</dbReference>
<evidence type="ECO:0000256" key="5">
    <source>
        <dbReference type="ARBA" id="ARBA00022989"/>
    </source>
</evidence>
<dbReference type="RefSeq" id="WP_415783392.1">
    <property type="nucleotide sequence ID" value="NZ_CBCSGM010000006.1"/>
</dbReference>
<dbReference type="Proteomes" id="UP000249134">
    <property type="component" value="Chromosome 1"/>
</dbReference>
<dbReference type="InterPro" id="IPR035906">
    <property type="entry name" value="MetI-like_sf"/>
</dbReference>
<evidence type="ECO:0000256" key="6">
    <source>
        <dbReference type="ARBA" id="ARBA00023136"/>
    </source>
</evidence>